<dbReference type="EMBL" id="FO203427">
    <property type="protein sequence ID" value="CCH48240.1"/>
    <property type="molecule type" value="Genomic_DNA"/>
</dbReference>
<organism evidence="15 16">
    <name type="scientific">Pseudodesulfovibrio piezophilus (strain DSM 21447 / JCM 15486 / C1TLV30)</name>
    <name type="common">Desulfovibrio piezophilus</name>
    <dbReference type="NCBI Taxonomy" id="1322246"/>
    <lineage>
        <taxon>Bacteria</taxon>
        <taxon>Pseudomonadati</taxon>
        <taxon>Thermodesulfobacteriota</taxon>
        <taxon>Desulfovibrionia</taxon>
        <taxon>Desulfovibrionales</taxon>
        <taxon>Desulfovibrionaceae</taxon>
    </lineage>
</organism>
<dbReference type="GO" id="GO:0005886">
    <property type="term" value="C:plasma membrane"/>
    <property type="evidence" value="ECO:0007669"/>
    <property type="project" value="UniProtKB-SubCell"/>
</dbReference>
<evidence type="ECO:0000313" key="15">
    <source>
        <dbReference type="EMBL" id="CCH48240.1"/>
    </source>
</evidence>
<evidence type="ECO:0000259" key="14">
    <source>
        <dbReference type="Pfam" id="PF02163"/>
    </source>
</evidence>
<name>M1WLP9_PSEP2</name>
<feature type="transmembrane region" description="Helical" evidence="13">
    <location>
        <begin position="20"/>
        <end position="43"/>
    </location>
</feature>
<dbReference type="eggNOG" id="COG1994">
    <property type="taxonomic scope" value="Bacteria"/>
</dbReference>
<keyword evidence="5" id="KW-0645">Protease</keyword>
<comment type="subcellular location">
    <subcellularLocation>
        <location evidence="2">Cell membrane</location>
        <topology evidence="2">Multi-pass membrane protein</topology>
    </subcellularLocation>
</comment>
<evidence type="ECO:0000256" key="6">
    <source>
        <dbReference type="ARBA" id="ARBA00022692"/>
    </source>
</evidence>
<dbReference type="Pfam" id="PF02163">
    <property type="entry name" value="Peptidase_M50"/>
    <property type="match status" value="1"/>
</dbReference>
<evidence type="ECO:0000256" key="11">
    <source>
        <dbReference type="ARBA" id="ARBA00023049"/>
    </source>
</evidence>
<evidence type="ECO:0000256" key="2">
    <source>
        <dbReference type="ARBA" id="ARBA00004651"/>
    </source>
</evidence>
<evidence type="ECO:0000256" key="8">
    <source>
        <dbReference type="ARBA" id="ARBA00022801"/>
    </source>
</evidence>
<dbReference type="KEGG" id="dpi:BN4_11003"/>
<keyword evidence="7" id="KW-0479">Metal-binding</keyword>
<dbReference type="BioCyc" id="DPIE1322246:BN4_RS05085-MONOMER"/>
<evidence type="ECO:0000256" key="5">
    <source>
        <dbReference type="ARBA" id="ARBA00022670"/>
    </source>
</evidence>
<feature type="transmembrane region" description="Helical" evidence="13">
    <location>
        <begin position="178"/>
        <end position="199"/>
    </location>
</feature>
<dbReference type="PATRIC" id="fig|879567.3.peg.1034"/>
<dbReference type="HOGENOM" id="CLU_086979_1_1_7"/>
<comment type="cofactor">
    <cofactor evidence="1">
        <name>Zn(2+)</name>
        <dbReference type="ChEBI" id="CHEBI:29105"/>
    </cofactor>
</comment>
<keyword evidence="11" id="KW-0482">Metalloprotease</keyword>
<comment type="similarity">
    <text evidence="3">Belongs to the peptidase M50B family.</text>
</comment>
<evidence type="ECO:0000256" key="7">
    <source>
        <dbReference type="ARBA" id="ARBA00022723"/>
    </source>
</evidence>
<dbReference type="InterPro" id="IPR044537">
    <property type="entry name" value="Rip2-like"/>
</dbReference>
<protein>
    <submittedName>
        <fullName evidence="15">Peptidase M50</fullName>
    </submittedName>
</protein>
<dbReference type="PANTHER" id="PTHR35864:SF1">
    <property type="entry name" value="ZINC METALLOPROTEASE YWHC-RELATED"/>
    <property type="match status" value="1"/>
</dbReference>
<proteinExistence type="inferred from homology"/>
<feature type="domain" description="Peptidase M50" evidence="14">
    <location>
        <begin position="24"/>
        <end position="174"/>
    </location>
</feature>
<dbReference type="GO" id="GO:0006508">
    <property type="term" value="P:proteolysis"/>
    <property type="evidence" value="ECO:0007669"/>
    <property type="project" value="UniProtKB-KW"/>
</dbReference>
<evidence type="ECO:0000256" key="13">
    <source>
        <dbReference type="SAM" id="Phobius"/>
    </source>
</evidence>
<keyword evidence="16" id="KW-1185">Reference proteome</keyword>
<evidence type="ECO:0000256" key="12">
    <source>
        <dbReference type="ARBA" id="ARBA00023136"/>
    </source>
</evidence>
<dbReference type="STRING" id="1322246.BN4_11003"/>
<dbReference type="PANTHER" id="PTHR35864">
    <property type="entry name" value="ZINC METALLOPROTEASE MJ0611-RELATED"/>
    <property type="match status" value="1"/>
</dbReference>
<keyword evidence="8" id="KW-0378">Hydrolase</keyword>
<reference evidence="15 16" key="1">
    <citation type="journal article" date="2013" name="PLoS ONE">
        <title>The first genomic and proteomic characterization of a deep-sea sulfate reducer: insights into the piezophilic lifestyle of Desulfovibrio piezophilus.</title>
        <authorList>
            <person name="Pradel N."/>
            <person name="Ji B."/>
            <person name="Gimenez G."/>
            <person name="Talla E."/>
            <person name="Lenoble P."/>
            <person name="Garel M."/>
            <person name="Tamburini C."/>
            <person name="Fourquet P."/>
            <person name="Lebrun R."/>
            <person name="Bertin P."/>
            <person name="Denis Y."/>
            <person name="Pophillat M."/>
            <person name="Barbe V."/>
            <person name="Ollivier B."/>
            <person name="Dolla A."/>
        </authorList>
    </citation>
    <scope>NUCLEOTIDE SEQUENCE [LARGE SCALE GENOMIC DNA]</scope>
    <source>
        <strain evidence="16">DSM 10523 / SB164P1</strain>
    </source>
</reference>
<keyword evidence="9" id="KW-0862">Zinc</keyword>
<dbReference type="AlphaFoldDB" id="M1WLP9"/>
<dbReference type="CDD" id="cd06158">
    <property type="entry name" value="S2P-M50_like_1"/>
    <property type="match status" value="1"/>
</dbReference>
<feature type="transmembrane region" description="Helical" evidence="13">
    <location>
        <begin position="64"/>
        <end position="81"/>
    </location>
</feature>
<gene>
    <name evidence="15" type="ordered locus">BN4_11003</name>
</gene>
<dbReference type="GO" id="GO:0008237">
    <property type="term" value="F:metallopeptidase activity"/>
    <property type="evidence" value="ECO:0007669"/>
    <property type="project" value="UniProtKB-KW"/>
</dbReference>
<keyword evidence="10 13" id="KW-1133">Transmembrane helix</keyword>
<accession>M1WLP9</accession>
<evidence type="ECO:0000256" key="3">
    <source>
        <dbReference type="ARBA" id="ARBA00007931"/>
    </source>
</evidence>
<evidence type="ECO:0000256" key="4">
    <source>
        <dbReference type="ARBA" id="ARBA00022475"/>
    </source>
</evidence>
<dbReference type="Proteomes" id="UP000011724">
    <property type="component" value="Chromosome"/>
</dbReference>
<sequence>MVADLMFDIFSPDALERYVILAPGLLIALVAHEVAHGYVAYLLGDPTAQSQGRLTLNPLKHLDPIGTLAFFFVHFGWAKPVPVNPRYFKDVRFGMLLTAIAGPGVNFILAAVFAIVMHILTTIQFQSGTLWESIIVPFYLICQAGVYVNLILGIFNLIPIPPLDGSNVLAYFLPPRIAQLYMSLSRYGFIVLIGLILIGQYSGYSLIGQVIFPLVRGSAALLGINL</sequence>
<feature type="transmembrane region" description="Helical" evidence="13">
    <location>
        <begin position="138"/>
        <end position="158"/>
    </location>
</feature>
<evidence type="ECO:0000256" key="9">
    <source>
        <dbReference type="ARBA" id="ARBA00022833"/>
    </source>
</evidence>
<keyword evidence="6 13" id="KW-0812">Transmembrane</keyword>
<reference evidence="16" key="2">
    <citation type="journal article" date="2013" name="Stand. Genomic Sci.">
        <title>Complete genome sequence of Desulfocapsa sulfexigens, a marine deltaproteobacterium specialized in disproportionating inorganic sulfur compounds.</title>
        <authorList>
            <person name="Finster K.W."/>
            <person name="Kjeldsen K.U."/>
            <person name="Kube M."/>
            <person name="Reinhardt R."/>
            <person name="Mussmann M."/>
            <person name="Amann R."/>
            <person name="Schreiber L."/>
        </authorList>
    </citation>
    <scope>NUCLEOTIDE SEQUENCE [LARGE SCALE GENOMIC DNA]</scope>
    <source>
        <strain evidence="16">DSM 10523 / SB164P1</strain>
    </source>
</reference>
<dbReference type="InterPro" id="IPR008915">
    <property type="entry name" value="Peptidase_M50"/>
</dbReference>
<dbReference type="GO" id="GO:0046872">
    <property type="term" value="F:metal ion binding"/>
    <property type="evidence" value="ECO:0007669"/>
    <property type="project" value="UniProtKB-KW"/>
</dbReference>
<keyword evidence="4" id="KW-1003">Cell membrane</keyword>
<feature type="transmembrane region" description="Helical" evidence="13">
    <location>
        <begin position="93"/>
        <end position="117"/>
    </location>
</feature>
<evidence type="ECO:0000313" key="16">
    <source>
        <dbReference type="Proteomes" id="UP000011724"/>
    </source>
</evidence>
<keyword evidence="12 13" id="KW-0472">Membrane</keyword>
<evidence type="ECO:0000256" key="10">
    <source>
        <dbReference type="ARBA" id="ARBA00022989"/>
    </source>
</evidence>
<dbReference type="InterPro" id="IPR052348">
    <property type="entry name" value="Metallopeptidase_M50B"/>
</dbReference>
<evidence type="ECO:0000256" key="1">
    <source>
        <dbReference type="ARBA" id="ARBA00001947"/>
    </source>
</evidence>